<comment type="subcellular location">
    <subcellularLocation>
        <location evidence="1">Membrane</location>
    </subcellularLocation>
</comment>
<keyword evidence="5 8" id="KW-1133">Transmembrane helix</keyword>
<sequence length="249" mass="25906">MSLRTEYPAGATASSSARFRERELANRRRPWRRALVALGAATVAAVLVWLLGWSSILGVSEVDVSGATDAEAAAVTELVDVPIGTPLARVDTDAVAARVRERITVAEVSVRRAWPSTLAVDIVLRTPAIAVKNPQGQLEVVDAEGIAFGVVKAAPKGVPVVTAVGARGATREAMQSALALLNALPSDLSSQVSGITVSSANLVTFTLGKRTVVWGSGADSERKVAILTALLPTKAKVIDVSAPETPVTR</sequence>
<proteinExistence type="predicted"/>
<comment type="caution">
    <text evidence="10">The sequence shown here is derived from an EMBL/GenBank/DDBJ whole genome shotgun (WGS) entry which is preliminary data.</text>
</comment>
<evidence type="ECO:0000256" key="4">
    <source>
        <dbReference type="ARBA" id="ARBA00022692"/>
    </source>
</evidence>
<dbReference type="Pfam" id="PF08478">
    <property type="entry name" value="POTRA_1"/>
    <property type="match status" value="1"/>
</dbReference>
<dbReference type="RefSeq" id="WP_159899803.1">
    <property type="nucleotide sequence ID" value="NZ_BAABFX010000033.1"/>
</dbReference>
<evidence type="ECO:0000313" key="10">
    <source>
        <dbReference type="EMBL" id="GAA4399194.1"/>
    </source>
</evidence>
<feature type="domain" description="POTRA" evidence="9">
    <location>
        <begin position="57"/>
        <end position="125"/>
    </location>
</feature>
<dbReference type="InterPro" id="IPR034746">
    <property type="entry name" value="POTRA"/>
</dbReference>
<name>A0ABP8K238_9MICO</name>
<dbReference type="Proteomes" id="UP001500390">
    <property type="component" value="Unassembled WGS sequence"/>
</dbReference>
<dbReference type="InterPro" id="IPR050487">
    <property type="entry name" value="FtsQ_DivIB"/>
</dbReference>
<dbReference type="EMBL" id="BAABFX010000033">
    <property type="protein sequence ID" value="GAA4399194.1"/>
    <property type="molecule type" value="Genomic_DNA"/>
</dbReference>
<keyword evidence="7" id="KW-0131">Cell cycle</keyword>
<accession>A0ABP8K238</accession>
<keyword evidence="2" id="KW-1003">Cell membrane</keyword>
<keyword evidence="11" id="KW-1185">Reference proteome</keyword>
<keyword evidence="6 8" id="KW-0472">Membrane</keyword>
<feature type="transmembrane region" description="Helical" evidence="8">
    <location>
        <begin position="34"/>
        <end position="53"/>
    </location>
</feature>
<evidence type="ECO:0000313" key="11">
    <source>
        <dbReference type="Proteomes" id="UP001500390"/>
    </source>
</evidence>
<protein>
    <recommendedName>
        <fullName evidence="9">POTRA domain-containing protein</fullName>
    </recommendedName>
</protein>
<evidence type="ECO:0000256" key="8">
    <source>
        <dbReference type="SAM" id="Phobius"/>
    </source>
</evidence>
<evidence type="ECO:0000256" key="3">
    <source>
        <dbReference type="ARBA" id="ARBA00022618"/>
    </source>
</evidence>
<dbReference type="PROSITE" id="PS51779">
    <property type="entry name" value="POTRA"/>
    <property type="match status" value="1"/>
</dbReference>
<evidence type="ECO:0000256" key="7">
    <source>
        <dbReference type="ARBA" id="ARBA00023306"/>
    </source>
</evidence>
<gene>
    <name evidence="10" type="ORF">GCM10023153_24980</name>
</gene>
<reference evidence="11" key="1">
    <citation type="journal article" date="2019" name="Int. J. Syst. Evol. Microbiol.">
        <title>The Global Catalogue of Microorganisms (GCM) 10K type strain sequencing project: providing services to taxonomists for standard genome sequencing and annotation.</title>
        <authorList>
            <consortium name="The Broad Institute Genomics Platform"/>
            <consortium name="The Broad Institute Genome Sequencing Center for Infectious Disease"/>
            <person name="Wu L."/>
            <person name="Ma J."/>
        </authorList>
    </citation>
    <scope>NUCLEOTIDE SEQUENCE [LARGE SCALE GENOMIC DNA]</scope>
    <source>
        <strain evidence="11">JCM 17738</strain>
    </source>
</reference>
<dbReference type="InterPro" id="IPR013685">
    <property type="entry name" value="POTRA_FtsQ_type"/>
</dbReference>
<evidence type="ECO:0000256" key="2">
    <source>
        <dbReference type="ARBA" id="ARBA00022475"/>
    </source>
</evidence>
<evidence type="ECO:0000256" key="1">
    <source>
        <dbReference type="ARBA" id="ARBA00004370"/>
    </source>
</evidence>
<dbReference type="PANTHER" id="PTHR37820">
    <property type="entry name" value="CELL DIVISION PROTEIN DIVIB"/>
    <property type="match status" value="1"/>
</dbReference>
<keyword evidence="3" id="KW-0132">Cell division</keyword>
<dbReference type="Gene3D" id="3.10.20.310">
    <property type="entry name" value="membrane protein fhac"/>
    <property type="match status" value="1"/>
</dbReference>
<organism evidence="10 11">
    <name type="scientific">Ornithinibacter aureus</name>
    <dbReference type="NCBI Taxonomy" id="622664"/>
    <lineage>
        <taxon>Bacteria</taxon>
        <taxon>Bacillati</taxon>
        <taxon>Actinomycetota</taxon>
        <taxon>Actinomycetes</taxon>
        <taxon>Micrococcales</taxon>
        <taxon>Intrasporangiaceae</taxon>
        <taxon>Ornithinibacter</taxon>
    </lineage>
</organism>
<dbReference type="PANTHER" id="PTHR37820:SF1">
    <property type="entry name" value="CELL DIVISION PROTEIN FTSQ"/>
    <property type="match status" value="1"/>
</dbReference>
<evidence type="ECO:0000256" key="5">
    <source>
        <dbReference type="ARBA" id="ARBA00022989"/>
    </source>
</evidence>
<keyword evidence="4 8" id="KW-0812">Transmembrane</keyword>
<evidence type="ECO:0000256" key="6">
    <source>
        <dbReference type="ARBA" id="ARBA00023136"/>
    </source>
</evidence>
<evidence type="ECO:0000259" key="9">
    <source>
        <dbReference type="PROSITE" id="PS51779"/>
    </source>
</evidence>